<dbReference type="AlphaFoldDB" id="A0AAD9DJ29"/>
<reference evidence="2" key="1">
    <citation type="submission" date="2023-06" db="EMBL/GenBank/DDBJ databases">
        <title>Survivors Of The Sea: Transcriptome response of Skeletonema marinoi to long-term dormancy.</title>
        <authorList>
            <person name="Pinder M.I.M."/>
            <person name="Kourtchenko O."/>
            <person name="Robertson E.K."/>
            <person name="Larsson T."/>
            <person name="Maumus F."/>
            <person name="Osuna-Cruz C.M."/>
            <person name="Vancaester E."/>
            <person name="Stenow R."/>
            <person name="Vandepoele K."/>
            <person name="Ploug H."/>
            <person name="Bruchert V."/>
            <person name="Godhe A."/>
            <person name="Topel M."/>
        </authorList>
    </citation>
    <scope>NUCLEOTIDE SEQUENCE</scope>
    <source>
        <strain evidence="2">R05AC</strain>
    </source>
</reference>
<organism evidence="2 3">
    <name type="scientific">Skeletonema marinoi</name>
    <dbReference type="NCBI Taxonomy" id="267567"/>
    <lineage>
        <taxon>Eukaryota</taxon>
        <taxon>Sar</taxon>
        <taxon>Stramenopiles</taxon>
        <taxon>Ochrophyta</taxon>
        <taxon>Bacillariophyta</taxon>
        <taxon>Coscinodiscophyceae</taxon>
        <taxon>Thalassiosirophycidae</taxon>
        <taxon>Thalassiosirales</taxon>
        <taxon>Skeletonemataceae</taxon>
        <taxon>Skeletonema</taxon>
        <taxon>Skeletonema marinoi-dohrnii complex</taxon>
    </lineage>
</organism>
<proteinExistence type="predicted"/>
<evidence type="ECO:0000313" key="3">
    <source>
        <dbReference type="Proteomes" id="UP001224775"/>
    </source>
</evidence>
<gene>
    <name evidence="2" type="ORF">QTG54_001503</name>
</gene>
<dbReference type="Proteomes" id="UP001224775">
    <property type="component" value="Unassembled WGS sequence"/>
</dbReference>
<feature type="transmembrane region" description="Helical" evidence="1">
    <location>
        <begin position="68"/>
        <end position="92"/>
    </location>
</feature>
<protein>
    <recommendedName>
        <fullName evidence="4">Very-long-chain (3R)-3-hydroxyacyl-CoA dehydratase</fullName>
    </recommendedName>
</protein>
<keyword evidence="1" id="KW-1133">Transmembrane helix</keyword>
<evidence type="ECO:0000256" key="1">
    <source>
        <dbReference type="SAM" id="Phobius"/>
    </source>
</evidence>
<keyword evidence="1" id="KW-0472">Membrane</keyword>
<sequence>MSADRIACGVNFTVRYEVMISTLVLYSWALTEVGRYPMYLFPSSAMARYVRLVLPIVTFLWEHLQRLLGVLAFETVVAIGLLVMVVGINSLLGPTMAYPALLKKGLPVLLGKKDKSKSTRKKKD</sequence>
<evidence type="ECO:0008006" key="4">
    <source>
        <dbReference type="Google" id="ProtNLM"/>
    </source>
</evidence>
<comment type="caution">
    <text evidence="2">The sequence shown here is derived from an EMBL/GenBank/DDBJ whole genome shotgun (WGS) entry which is preliminary data.</text>
</comment>
<accession>A0AAD9DJ29</accession>
<feature type="transmembrane region" description="Helical" evidence="1">
    <location>
        <begin position="12"/>
        <end position="30"/>
    </location>
</feature>
<evidence type="ECO:0000313" key="2">
    <source>
        <dbReference type="EMBL" id="KAK1747540.1"/>
    </source>
</evidence>
<keyword evidence="1" id="KW-0812">Transmembrane</keyword>
<name>A0AAD9DJ29_9STRA</name>
<keyword evidence="3" id="KW-1185">Reference proteome</keyword>
<dbReference type="EMBL" id="JATAAI010000002">
    <property type="protein sequence ID" value="KAK1747540.1"/>
    <property type="molecule type" value="Genomic_DNA"/>
</dbReference>